<feature type="domain" description="Chitin-binding type-2" evidence="8">
    <location>
        <begin position="573"/>
        <end position="633"/>
    </location>
</feature>
<keyword evidence="1" id="KW-0147">Chitin-binding</keyword>
<evidence type="ECO:0000259" key="8">
    <source>
        <dbReference type="PROSITE" id="PS50940"/>
    </source>
</evidence>
<feature type="domain" description="Chitin-binding type-2" evidence="8">
    <location>
        <begin position="853"/>
        <end position="913"/>
    </location>
</feature>
<dbReference type="OrthoDB" id="2505440at2759"/>
<feature type="domain" description="Chitin-binding type-2" evidence="8">
    <location>
        <begin position="959"/>
        <end position="1019"/>
    </location>
</feature>
<evidence type="ECO:0000256" key="3">
    <source>
        <dbReference type="ARBA" id="ARBA00022737"/>
    </source>
</evidence>
<dbReference type="PANTHER" id="PTHR23301">
    <property type="entry name" value="CHITIN BINDING PERITROPHIN-A"/>
    <property type="match status" value="1"/>
</dbReference>
<organism evidence="9 10">
    <name type="scientific">Arctia plantaginis</name>
    <name type="common">Wood tiger moth</name>
    <name type="synonym">Phalaena plantaginis</name>
    <dbReference type="NCBI Taxonomy" id="874455"/>
    <lineage>
        <taxon>Eukaryota</taxon>
        <taxon>Metazoa</taxon>
        <taxon>Ecdysozoa</taxon>
        <taxon>Arthropoda</taxon>
        <taxon>Hexapoda</taxon>
        <taxon>Insecta</taxon>
        <taxon>Pterygota</taxon>
        <taxon>Neoptera</taxon>
        <taxon>Endopterygota</taxon>
        <taxon>Lepidoptera</taxon>
        <taxon>Glossata</taxon>
        <taxon>Ditrysia</taxon>
        <taxon>Noctuoidea</taxon>
        <taxon>Erebidae</taxon>
        <taxon>Arctiinae</taxon>
        <taxon>Arctia</taxon>
    </lineage>
</organism>
<feature type="domain" description="Chitin-binding type-2" evidence="8">
    <location>
        <begin position="1169"/>
        <end position="1231"/>
    </location>
</feature>
<keyword evidence="4" id="KW-1015">Disulfide bond</keyword>
<evidence type="ECO:0000313" key="9">
    <source>
        <dbReference type="EMBL" id="CAB3224216.1"/>
    </source>
</evidence>
<sequence length="1723" mass="191071">MNLKLKKIYTPLIFFIIIIETTGIDSDESSPDENPRPGTRGRIIKSYSGARPEPIICTGEGFVKDPHNCAMFYRCMKSGNNKYTIFRFQCGPGTIYDPDHEVCNHPQSTTRSECIGISPPFIHTTHINDIQDSMYNEIPSPMVSSKQIQPSNTLQKTSIMNVKQTPPSNAINSTTKLYILSTTASPYPWASSINLINVDRNLHKTTVKPLSTETKISQSISRDNICTSDGFMGDNENCRKFYRCVVNQKGGFTRYEFMCSETTVWDEVNQICNHVWAVKKSRCSLYNEKVTDSNMQFTTEKLHTPEKNTMELHIKENTKDNTVHTIQEQLQIGYGTKVTQSQTQIGNGFVEQNQTQINYGDRLNQNENKGSKQNQTQISHGSAVSQSQIQINYGNTGVQTQLQIDHSKEASQNQIQISETSTRKSSTTIFQLENQEEHKADSTDCTEDGFIGDSNDCQKFYRCVNNGQGGFKKFGFNCADGTAWDSSIKSCNHIWAVKECNLHGPVESSQHTVTTIYKTTQSYHTTMSTEHTTPQSIADNEDSNSSGYGNSMPESMQTPPSSTTITTLIDSNGTKCVSDGFIGDSNDCKIFYRCVEDGNGGFTKHIFKCGEGTLWDPEIKACNHAWAVAKCNGNISSDINKLESTTKNTKTSTPIYIQSTTSAHFPTISSDEHEFDVNNLPGYGQSNNEIQTTTTTTSSKRPPIWGQLDNICKSSGFTGDKYDCKKFYRCVDNGHGGFSYYEYTCSTGTVWDNRINACGSSDCKRFYRCVDDGNGSYIRYEFLCGEGTLWDQELKSCNHAWAVTKCGSNSESLPINNDLNHKIPPNANADSQISSTTSAFPTSSETTEQETTSELCVSSGYFGDIKHCEKFYRCVDNGKGSFIRHEYVCGEGTVWDQSLEACNHRSAVKECDFTKNTTTNVPSEGTIEYSVTFTTSLKYEDSPVTQNVLAVLLSKNDSSVICTKEGFIADPKNCKSFYRCVNDGRGGLTKYQYSCGEGTYWNQEILSCDHDTGEADCNSQTTTKPMANEHHPQTTENYAPSSSEYLLGDKLNYDNDSSAIEPPPNSAGACLSEGYYPNEKDCRRFYQCVDNGKGAYTKYDHICGEGTAWDPNTQICTHIDQVSSCKESVTHDADNTQTTESSGSTTQGLTSSTTSMTTSSSPDSNLHTMDVCASEGYFGNTQDCKKFYRCVNDGKGGYTKYDFICAEGTIWDKDIPTCNHPKNVANPSCNQNTTTSNSTTNTSESNEGQNEASKVPGNSSVNCTKAGFYPDPNNCKKFYRCVDWDGNETKFSIFHFECGEGTIWDPAVDTCNHEDSVYPPRNCSGSQASVTEETTTTEKESTTKSSTQATSQSLTESTTQSTTTSTSEPTNQITTESATTESAAQTTTERSEESTTEQSGKSTTDRSGEGSTEQPPESTTERLGESTTEQSQETTTEQLGENTTKESVESTTEQLKESTTEKLGESTTEKLGENTTEKSVESTSEPSGESTTEQSTESTTKESIENTTTEGSGTVQTTTEQQETTESGTDYSTQKPAESDCPKIEDDQNLFVCPSSFRRHPKYCNLFYQCDENEDSHELKIAVFACPNNTIYDENKTKCVNESKAEKTCDGEISQKRRVKRKERIGNILNDPLVVSEKSLGCSNTGYFAFEKEGDCSQGFLKCTSTKSNKLRGLVYQCPESYIFWNVSKRCEPLYKVSDCKRSLVNDWSSRREIPIEIQNVAW</sequence>
<feature type="chain" id="PRO_5035932461" description="Chitin-binding type-2 domain-containing protein" evidence="7">
    <location>
        <begin position="27"/>
        <end position="1723"/>
    </location>
</feature>
<comment type="caution">
    <text evidence="9">The sequence shown here is derived from an EMBL/GenBank/DDBJ whole genome shotgun (WGS) entry which is preliminary data.</text>
</comment>
<dbReference type="SUPFAM" id="SSF57625">
    <property type="entry name" value="Invertebrate chitin-binding proteins"/>
    <property type="match status" value="12"/>
</dbReference>
<accession>A0A8S0YWP3</accession>
<reference evidence="9 10" key="1">
    <citation type="submission" date="2020-04" db="EMBL/GenBank/DDBJ databases">
        <authorList>
            <person name="Wallbank WR R."/>
            <person name="Pardo Diaz C."/>
            <person name="Kozak K."/>
            <person name="Martin S."/>
            <person name="Jiggins C."/>
            <person name="Moest M."/>
            <person name="Warren A I."/>
            <person name="Byers J.R.P. K."/>
            <person name="Montejo-Kovacevich G."/>
            <person name="Yen C E."/>
        </authorList>
    </citation>
    <scope>NUCLEOTIDE SEQUENCE [LARGE SCALE GENOMIC DNA]</scope>
</reference>
<dbReference type="GO" id="GO:0008061">
    <property type="term" value="F:chitin binding"/>
    <property type="evidence" value="ECO:0007669"/>
    <property type="project" value="UniProtKB-KW"/>
</dbReference>
<feature type="region of interest" description="Disordered" evidence="6">
    <location>
        <begin position="1229"/>
        <end position="1257"/>
    </location>
</feature>
<feature type="region of interest" description="Disordered" evidence="6">
    <location>
        <begin position="362"/>
        <end position="383"/>
    </location>
</feature>
<proteinExistence type="predicted"/>
<dbReference type="PANTHER" id="PTHR23301:SF110">
    <property type="entry name" value="LD43683P-RELATED"/>
    <property type="match status" value="1"/>
</dbReference>
<evidence type="ECO:0000256" key="6">
    <source>
        <dbReference type="SAM" id="MobiDB-lite"/>
    </source>
</evidence>
<feature type="compositionally biased region" description="Low complexity" evidence="6">
    <location>
        <begin position="1481"/>
        <end position="1498"/>
    </location>
</feature>
<feature type="compositionally biased region" description="Low complexity" evidence="6">
    <location>
        <begin position="1232"/>
        <end position="1247"/>
    </location>
</feature>
<dbReference type="Pfam" id="PF01607">
    <property type="entry name" value="CBM_14"/>
    <property type="match status" value="11"/>
</dbReference>
<feature type="region of interest" description="Disordered" evidence="6">
    <location>
        <begin position="406"/>
        <end position="426"/>
    </location>
</feature>
<gene>
    <name evidence="9" type="ORF">APLA_LOCUS1795</name>
</gene>
<feature type="compositionally biased region" description="Low complexity" evidence="6">
    <location>
        <begin position="1136"/>
        <end position="1161"/>
    </location>
</feature>
<evidence type="ECO:0000313" key="10">
    <source>
        <dbReference type="Proteomes" id="UP000494256"/>
    </source>
</evidence>
<evidence type="ECO:0000256" key="5">
    <source>
        <dbReference type="ARBA" id="ARBA00023180"/>
    </source>
</evidence>
<feature type="compositionally biased region" description="Basic and acidic residues" evidence="6">
    <location>
        <begin position="1443"/>
        <end position="1480"/>
    </location>
</feature>
<dbReference type="InterPro" id="IPR002557">
    <property type="entry name" value="Chitin-bd_dom"/>
</dbReference>
<feature type="compositionally biased region" description="Polar residues" evidence="6">
    <location>
        <begin position="1248"/>
        <end position="1257"/>
    </location>
</feature>
<feature type="region of interest" description="Disordered" evidence="6">
    <location>
        <begin position="681"/>
        <end position="700"/>
    </location>
</feature>
<dbReference type="SMART" id="SM00494">
    <property type="entry name" value="ChtBD2"/>
    <property type="match status" value="13"/>
</dbReference>
<dbReference type="PROSITE" id="PS50940">
    <property type="entry name" value="CHIT_BIND_II"/>
    <property type="match status" value="12"/>
</dbReference>
<feature type="compositionally biased region" description="Polar residues" evidence="6">
    <location>
        <begin position="527"/>
        <end position="557"/>
    </location>
</feature>
<feature type="compositionally biased region" description="Low complexity" evidence="6">
    <location>
        <begin position="1425"/>
        <end position="1441"/>
    </location>
</feature>
<evidence type="ECO:0000256" key="4">
    <source>
        <dbReference type="ARBA" id="ARBA00023157"/>
    </source>
</evidence>
<protein>
    <recommendedName>
        <fullName evidence="8">Chitin-binding type-2 domain-containing protein</fullName>
    </recommendedName>
</protein>
<dbReference type="FunFam" id="2.170.140.10:FF:000006">
    <property type="entry name" value="Mucin related 89F, isoform B"/>
    <property type="match status" value="4"/>
</dbReference>
<feature type="compositionally biased region" description="Polar residues" evidence="6">
    <location>
        <begin position="828"/>
        <end position="841"/>
    </location>
</feature>
<dbReference type="GO" id="GO:0005576">
    <property type="term" value="C:extracellular region"/>
    <property type="evidence" value="ECO:0007669"/>
    <property type="project" value="InterPro"/>
</dbReference>
<dbReference type="InterPro" id="IPR036508">
    <property type="entry name" value="Chitin-bd_dom_sf"/>
</dbReference>
<feature type="compositionally biased region" description="Low complexity" evidence="6">
    <location>
        <begin position="1505"/>
        <end position="1529"/>
    </location>
</feature>
<feature type="domain" description="Chitin-binding type-2" evidence="8">
    <location>
        <begin position="1260"/>
        <end position="1325"/>
    </location>
</feature>
<evidence type="ECO:0000256" key="1">
    <source>
        <dbReference type="ARBA" id="ARBA00022669"/>
    </source>
</evidence>
<dbReference type="EMBL" id="CADEBD010000171">
    <property type="protein sequence ID" value="CAB3224216.1"/>
    <property type="molecule type" value="Genomic_DNA"/>
</dbReference>
<feature type="region of interest" description="Disordered" evidence="6">
    <location>
        <begin position="828"/>
        <end position="847"/>
    </location>
</feature>
<feature type="region of interest" description="Disordered" evidence="6">
    <location>
        <begin position="527"/>
        <end position="563"/>
    </location>
</feature>
<dbReference type="Gene3D" id="3.20.20.80">
    <property type="entry name" value="Glycosidases"/>
    <property type="match status" value="1"/>
</dbReference>
<feature type="region of interest" description="Disordered" evidence="6">
    <location>
        <begin position="1131"/>
        <end position="1165"/>
    </location>
</feature>
<keyword evidence="3" id="KW-0677">Repeat</keyword>
<feature type="domain" description="Chitin-binding type-2" evidence="8">
    <location>
        <begin position="54"/>
        <end position="116"/>
    </location>
</feature>
<feature type="region of interest" description="Disordered" evidence="6">
    <location>
        <begin position="25"/>
        <end position="45"/>
    </location>
</feature>
<evidence type="ECO:0000256" key="2">
    <source>
        <dbReference type="ARBA" id="ARBA00022729"/>
    </source>
</evidence>
<evidence type="ECO:0000256" key="7">
    <source>
        <dbReference type="SAM" id="SignalP"/>
    </source>
</evidence>
<name>A0A8S0YWP3_ARCPL</name>
<feature type="domain" description="Chitin-binding type-2" evidence="8">
    <location>
        <begin position="223"/>
        <end position="285"/>
    </location>
</feature>
<feature type="domain" description="Chitin-binding type-2" evidence="8">
    <location>
        <begin position="442"/>
        <end position="502"/>
    </location>
</feature>
<dbReference type="Gene3D" id="2.170.140.10">
    <property type="entry name" value="Chitin binding domain"/>
    <property type="match status" value="11"/>
</dbReference>
<keyword evidence="2 7" id="KW-0732">Signal</keyword>
<dbReference type="InterPro" id="IPR051940">
    <property type="entry name" value="Chitin_bind-dev_reg"/>
</dbReference>
<feature type="region of interest" description="Disordered" evidence="6">
    <location>
        <begin position="1317"/>
        <end position="1542"/>
    </location>
</feature>
<feature type="domain" description="Chitin-binding type-2" evidence="8">
    <location>
        <begin position="742"/>
        <end position="808"/>
    </location>
</feature>
<feature type="region of interest" description="Disordered" evidence="6">
    <location>
        <begin position="1019"/>
        <end position="1041"/>
    </location>
</feature>
<feature type="domain" description="Chitin-binding type-2" evidence="8">
    <location>
        <begin position="1067"/>
        <end position="1127"/>
    </location>
</feature>
<feature type="compositionally biased region" description="Polar residues" evidence="6">
    <location>
        <begin position="1409"/>
        <end position="1418"/>
    </location>
</feature>
<feature type="compositionally biased region" description="Low complexity" evidence="6">
    <location>
        <begin position="1343"/>
        <end position="1388"/>
    </location>
</feature>
<feature type="domain" description="Chitin-binding type-2" evidence="8">
    <location>
        <begin position="1550"/>
        <end position="1611"/>
    </location>
</feature>
<feature type="signal peptide" evidence="7">
    <location>
        <begin position="1"/>
        <end position="26"/>
    </location>
</feature>
<dbReference type="Proteomes" id="UP000494256">
    <property type="component" value="Unassembled WGS sequence"/>
</dbReference>
<keyword evidence="5" id="KW-0325">Glycoprotein</keyword>
<feature type="domain" description="Chitin-binding type-2" evidence="8">
    <location>
        <begin position="1639"/>
        <end position="1702"/>
    </location>
</feature>